<dbReference type="Pfam" id="PF00069">
    <property type="entry name" value="Pkinase"/>
    <property type="match status" value="1"/>
</dbReference>
<evidence type="ECO:0000313" key="5">
    <source>
        <dbReference type="EnsemblMetazoa" id="Aqu2.1.08105_001"/>
    </source>
</evidence>
<evidence type="ECO:0000259" key="4">
    <source>
        <dbReference type="SMART" id="SM00220"/>
    </source>
</evidence>
<evidence type="ECO:0000256" key="2">
    <source>
        <dbReference type="ARBA" id="ARBA00023136"/>
    </source>
</evidence>
<dbReference type="GO" id="GO:0005524">
    <property type="term" value="F:ATP binding"/>
    <property type="evidence" value="ECO:0007669"/>
    <property type="project" value="UniProtKB-UniRule"/>
</dbReference>
<dbReference type="OrthoDB" id="266718at2759"/>
<keyword evidence="3" id="KW-0067">ATP-binding</keyword>
<accession>A0A1X7T0Y1</accession>
<name>A0A1X7T0Y1_AMPQE</name>
<evidence type="ECO:0000256" key="1">
    <source>
        <dbReference type="ARBA" id="ARBA00004370"/>
    </source>
</evidence>
<dbReference type="Gene3D" id="3.30.200.20">
    <property type="entry name" value="Phosphorylase Kinase, domain 1"/>
    <property type="match status" value="1"/>
</dbReference>
<feature type="binding site" evidence="3">
    <location>
        <position position="286"/>
    </location>
    <ligand>
        <name>ATP</name>
        <dbReference type="ChEBI" id="CHEBI:30616"/>
    </ligand>
</feature>
<protein>
    <recommendedName>
        <fullName evidence="4">Protein kinase domain-containing protein</fullName>
    </recommendedName>
</protein>
<dbReference type="EnsemblMetazoa" id="Aqu2.1.08105_001">
    <property type="protein sequence ID" value="Aqu2.1.08105_001"/>
    <property type="gene ID" value="Aqu2.1.08105"/>
</dbReference>
<proteinExistence type="predicted"/>
<dbReference type="AlphaFoldDB" id="A0A1X7T0Y1"/>
<dbReference type="GO" id="GO:0004674">
    <property type="term" value="F:protein serine/threonine kinase activity"/>
    <property type="evidence" value="ECO:0007669"/>
    <property type="project" value="UniProtKB-KW"/>
</dbReference>
<comment type="subcellular location">
    <subcellularLocation>
        <location evidence="1">Membrane</location>
    </subcellularLocation>
</comment>
<organism evidence="5">
    <name type="scientific">Amphimedon queenslandica</name>
    <name type="common">Sponge</name>
    <dbReference type="NCBI Taxonomy" id="400682"/>
    <lineage>
        <taxon>Eukaryota</taxon>
        <taxon>Metazoa</taxon>
        <taxon>Porifera</taxon>
        <taxon>Demospongiae</taxon>
        <taxon>Heteroscleromorpha</taxon>
        <taxon>Haplosclerida</taxon>
        <taxon>Niphatidae</taxon>
        <taxon>Amphimedon</taxon>
    </lineage>
</organism>
<evidence type="ECO:0000256" key="3">
    <source>
        <dbReference type="PROSITE-ProRule" id="PRU10141"/>
    </source>
</evidence>
<keyword evidence="3" id="KW-0547">Nucleotide-binding</keyword>
<dbReference type="GO" id="GO:0016020">
    <property type="term" value="C:membrane"/>
    <property type="evidence" value="ECO:0007669"/>
    <property type="project" value="UniProtKB-SubCell"/>
</dbReference>
<dbReference type="InterPro" id="IPR017441">
    <property type="entry name" value="Protein_kinase_ATP_BS"/>
</dbReference>
<dbReference type="PROSITE" id="PS00107">
    <property type="entry name" value="PROTEIN_KINASE_ATP"/>
    <property type="match status" value="1"/>
</dbReference>
<dbReference type="InterPro" id="IPR011009">
    <property type="entry name" value="Kinase-like_dom_sf"/>
</dbReference>
<dbReference type="STRING" id="400682.A0A1X7T0Y1"/>
<dbReference type="InParanoid" id="A0A1X7T0Y1"/>
<sequence length="438" mass="48623">MTPSTKGVGFRKDSAMYEVDLLKSDAYGDVVSKISEVLDVDDTDCVLLSLRGCIIKDETIETGSRSQKWTLGAYLAKRHIAPDKLTLGIGSDIFIQERKKQKRDDGSKEQNLVSDKVGKSYLKDQFNDVQIFDDNSCEESSDAYEVLYCFEEDSIALTQYEVWLKDNGHPEKMDCFGAFNPSSDFTVFKVIRKRGTNDGYIVLFIYITDSPSNVTSTNVKDASKHIQRRPVRTIQMPIPYFASLEFTKDEIMQATNNLNIPLGSGGFGKVFLAENLRSKGTKAAVKVLNSEGAQALVGTTPSTQIKAELSALMYSNILLDEHFVAHVGDFGFAYELPSSTSNSGRTMVTAPLIARSDGYYPPEILTGKVSPLSDVYSCGVVVLEVYCAIVAYDKTRVDHDLATFTEDERRDVEKFIDLADVRIKPVLSQKDAEKILKG</sequence>
<dbReference type="SUPFAM" id="SSF56112">
    <property type="entry name" value="Protein kinase-like (PK-like)"/>
    <property type="match status" value="1"/>
</dbReference>
<dbReference type="InterPro" id="IPR000719">
    <property type="entry name" value="Prot_kinase_dom"/>
</dbReference>
<reference evidence="5" key="1">
    <citation type="submission" date="2017-05" db="UniProtKB">
        <authorList>
            <consortium name="EnsemblMetazoa"/>
        </authorList>
    </citation>
    <scope>IDENTIFICATION</scope>
</reference>
<dbReference type="SMART" id="SM00220">
    <property type="entry name" value="S_TKc"/>
    <property type="match status" value="1"/>
</dbReference>
<keyword evidence="2" id="KW-0472">Membrane</keyword>
<dbReference type="Gene3D" id="1.10.510.10">
    <property type="entry name" value="Transferase(Phosphotransferase) domain 1"/>
    <property type="match status" value="1"/>
</dbReference>
<feature type="domain" description="Protein kinase" evidence="4">
    <location>
        <begin position="256"/>
        <end position="436"/>
    </location>
</feature>
<dbReference type="eggNOG" id="KOG1187">
    <property type="taxonomic scope" value="Eukaryota"/>
</dbReference>
<dbReference type="PANTHER" id="PTHR47985">
    <property type="entry name" value="OS07G0668900 PROTEIN"/>
    <property type="match status" value="1"/>
</dbReference>